<dbReference type="InterPro" id="IPR036890">
    <property type="entry name" value="HATPase_C_sf"/>
</dbReference>
<dbReference type="Pfam" id="PF02518">
    <property type="entry name" value="HATPase_c"/>
    <property type="match status" value="1"/>
</dbReference>
<dbReference type="PANTHER" id="PTHR43065">
    <property type="entry name" value="SENSOR HISTIDINE KINASE"/>
    <property type="match status" value="1"/>
</dbReference>
<evidence type="ECO:0000256" key="2">
    <source>
        <dbReference type="ARBA" id="ARBA00012438"/>
    </source>
</evidence>
<keyword evidence="3" id="KW-1133">Transmembrane helix</keyword>
<dbReference type="GO" id="GO:0004673">
    <property type="term" value="F:protein histidine kinase activity"/>
    <property type="evidence" value="ECO:0007669"/>
    <property type="project" value="UniProtKB-EC"/>
</dbReference>
<feature type="transmembrane region" description="Helical" evidence="3">
    <location>
        <begin position="103"/>
        <end position="125"/>
    </location>
</feature>
<dbReference type="EMBL" id="WTPX01000214">
    <property type="protein sequence ID" value="NNJ27836.1"/>
    <property type="molecule type" value="Genomic_DNA"/>
</dbReference>
<dbReference type="Proteomes" id="UP000609651">
    <property type="component" value="Unassembled WGS sequence"/>
</dbReference>
<accession>A0ABX1VIC3</accession>
<dbReference type="Gene3D" id="3.30.565.10">
    <property type="entry name" value="Histidine kinase-like ATPase, C-terminal domain"/>
    <property type="match status" value="1"/>
</dbReference>
<feature type="transmembrane region" description="Helical" evidence="3">
    <location>
        <begin position="194"/>
        <end position="215"/>
    </location>
</feature>
<feature type="transmembrane region" description="Helical" evidence="3">
    <location>
        <begin position="131"/>
        <end position="148"/>
    </location>
</feature>
<evidence type="ECO:0000256" key="3">
    <source>
        <dbReference type="SAM" id="Phobius"/>
    </source>
</evidence>
<keyword evidence="5" id="KW-0418">Kinase</keyword>
<keyword evidence="5" id="KW-0808">Transferase</keyword>
<dbReference type="InterPro" id="IPR005467">
    <property type="entry name" value="His_kinase_dom"/>
</dbReference>
<organism evidence="5 6">
    <name type="scientific">Alienimonas chondri</name>
    <dbReference type="NCBI Taxonomy" id="2681879"/>
    <lineage>
        <taxon>Bacteria</taxon>
        <taxon>Pseudomonadati</taxon>
        <taxon>Planctomycetota</taxon>
        <taxon>Planctomycetia</taxon>
        <taxon>Planctomycetales</taxon>
        <taxon>Planctomycetaceae</taxon>
        <taxon>Alienimonas</taxon>
    </lineage>
</organism>
<comment type="catalytic activity">
    <reaction evidence="1">
        <text>ATP + protein L-histidine = ADP + protein N-phospho-L-histidine.</text>
        <dbReference type="EC" id="2.7.13.3"/>
    </reaction>
</comment>
<dbReference type="Gene3D" id="1.10.287.130">
    <property type="match status" value="1"/>
</dbReference>
<sequence length="495" mass="51907">MSGGAFFGALDRRWLKTLTGRPRTGDANAGPHADAAAWLVQLRWVAAAGQLVTIAAVSWGLKLDLPTAPLLWVVAVTAGTNVVLAAWLTTHPEHGPPGEPGRGVVPVLGAAMLLDVGLLTALLYFSGGPNNPFYGFYFVNLALAAALLPTRWAWLCDAAAVVGFAFLLTDHVHLPGVPSAQPPLSESGEVSLLTAGRFVAFLTCSGTVVYFATLLRDRVRQRDARVRTMELELARSAKLEALGTLSAGAAHELSTPLGTIAVVANEVSRRIERAAEIRAMPGDRAALDPKTLQERNLRDVRLIRGEVRACRSILDRMSVDAGEAVGEEPAEVTPLELIEETLTGLRDRDAVQVETRGDAGSRTLHVPLVRLAQALRGLVQNALSAADGGAVTVSLGNFGAGGGNLPHGENPGVNGVNDAGGLRIAIRDDGPGMSPAVLARVGEPFFTTKEPGRGTGLGVFLARAVIERLGGSLSFDSAPEEGTTAYISLPARRPA</sequence>
<evidence type="ECO:0000259" key="4">
    <source>
        <dbReference type="PROSITE" id="PS50109"/>
    </source>
</evidence>
<evidence type="ECO:0000313" key="6">
    <source>
        <dbReference type="Proteomes" id="UP000609651"/>
    </source>
</evidence>
<dbReference type="PRINTS" id="PR00344">
    <property type="entry name" value="BCTRLSENSOR"/>
</dbReference>
<dbReference type="InterPro" id="IPR004358">
    <property type="entry name" value="Sig_transdc_His_kin-like_C"/>
</dbReference>
<protein>
    <recommendedName>
        <fullName evidence="2">histidine kinase</fullName>
        <ecNumber evidence="2">2.7.13.3</ecNumber>
    </recommendedName>
</protein>
<feature type="transmembrane region" description="Helical" evidence="3">
    <location>
        <begin position="70"/>
        <end position="91"/>
    </location>
</feature>
<comment type="caution">
    <text evidence="5">The sequence shown here is derived from an EMBL/GenBank/DDBJ whole genome shotgun (WGS) entry which is preliminary data.</text>
</comment>
<dbReference type="SUPFAM" id="SSF55874">
    <property type="entry name" value="ATPase domain of HSP90 chaperone/DNA topoisomerase II/histidine kinase"/>
    <property type="match status" value="1"/>
</dbReference>
<gene>
    <name evidence="5" type="primary">regB</name>
    <name evidence="5" type="ORF">LzC2_39450</name>
</gene>
<keyword evidence="3" id="KW-0472">Membrane</keyword>
<dbReference type="InterPro" id="IPR003594">
    <property type="entry name" value="HATPase_dom"/>
</dbReference>
<keyword evidence="6" id="KW-1185">Reference proteome</keyword>
<evidence type="ECO:0000256" key="1">
    <source>
        <dbReference type="ARBA" id="ARBA00000085"/>
    </source>
</evidence>
<dbReference type="RefSeq" id="WP_171189743.1">
    <property type="nucleotide sequence ID" value="NZ_WTPX01000214.1"/>
</dbReference>
<evidence type="ECO:0000313" key="5">
    <source>
        <dbReference type="EMBL" id="NNJ27836.1"/>
    </source>
</evidence>
<feature type="domain" description="Histidine kinase" evidence="4">
    <location>
        <begin position="248"/>
        <end position="493"/>
    </location>
</feature>
<keyword evidence="3" id="KW-0812">Transmembrane</keyword>
<dbReference type="SMART" id="SM00387">
    <property type="entry name" value="HATPase_c"/>
    <property type="match status" value="1"/>
</dbReference>
<dbReference type="EC" id="2.7.13.3" evidence="2"/>
<reference evidence="5 6" key="1">
    <citation type="journal article" date="2020" name="Syst. Appl. Microbiol.">
        <title>Alienimonas chondri sp. nov., a novel planctomycete isolated from the biofilm of the red alga Chondrus crispus.</title>
        <authorList>
            <person name="Vitorino I."/>
            <person name="Albuquerque L."/>
            <person name="Wiegand S."/>
            <person name="Kallscheuer N."/>
            <person name="da Costa M.S."/>
            <person name="Lobo-da-Cunha A."/>
            <person name="Jogler C."/>
            <person name="Lage O.M."/>
        </authorList>
    </citation>
    <scope>NUCLEOTIDE SEQUENCE [LARGE SCALE GENOMIC DNA]</scope>
    <source>
        <strain evidence="5 6">LzC2</strain>
    </source>
</reference>
<name>A0ABX1VIC3_9PLAN</name>
<dbReference type="PANTHER" id="PTHR43065:SF42">
    <property type="entry name" value="TWO-COMPONENT SENSOR PPRA"/>
    <property type="match status" value="1"/>
</dbReference>
<proteinExistence type="predicted"/>
<dbReference type="PROSITE" id="PS50109">
    <property type="entry name" value="HIS_KIN"/>
    <property type="match status" value="1"/>
</dbReference>